<dbReference type="VEuPathDB" id="TriTrypDB:TcIL3000_0_44770"/>
<keyword evidence="2" id="KW-1185">Reference proteome</keyword>
<dbReference type="Proteomes" id="UP000000702">
    <property type="component" value="Unassembled WGS sequence"/>
</dbReference>
<accession>F9W985</accession>
<reference evidence="2" key="1">
    <citation type="submission" date="2011-07" db="EMBL/GenBank/DDBJ databases">
        <title>Divergent evolution of antigenic variation in African trypanosomes.</title>
        <authorList>
            <person name="Jackson A.P."/>
            <person name="Berry A."/>
            <person name="Allison H.C."/>
            <person name="Burton P."/>
            <person name="Anderson J."/>
            <person name="Aslett M."/>
            <person name="Brown R."/>
            <person name="Corton N."/>
            <person name="Harris D."/>
            <person name="Hauser H."/>
            <person name="Gamble J."/>
            <person name="Gilderthorp R."/>
            <person name="McQuillan J."/>
            <person name="Quail M.A."/>
            <person name="Sanders M."/>
            <person name="Van Tonder A."/>
            <person name="Ginger M.L."/>
            <person name="Donelson J.E."/>
            <person name="Field M.C."/>
            <person name="Barry J.D."/>
            <person name="Berriman M."/>
            <person name="Hertz-Fowler C."/>
        </authorList>
    </citation>
    <scope>NUCLEOTIDE SEQUENCE [LARGE SCALE GENOMIC DNA]</scope>
    <source>
        <strain evidence="2">IL3000</strain>
    </source>
</reference>
<organism evidence="1 2">
    <name type="scientific">Trypanosoma congolense (strain IL3000)</name>
    <dbReference type="NCBI Taxonomy" id="1068625"/>
    <lineage>
        <taxon>Eukaryota</taxon>
        <taxon>Discoba</taxon>
        <taxon>Euglenozoa</taxon>
        <taxon>Kinetoplastea</taxon>
        <taxon>Metakinetoplastina</taxon>
        <taxon>Trypanosomatida</taxon>
        <taxon>Trypanosomatidae</taxon>
        <taxon>Trypanosoma</taxon>
        <taxon>Nannomonas</taxon>
    </lineage>
</organism>
<evidence type="ECO:0000313" key="1">
    <source>
        <dbReference type="EMBL" id="CCD13776.1"/>
    </source>
</evidence>
<evidence type="ECO:0000313" key="2">
    <source>
        <dbReference type="Proteomes" id="UP000000702"/>
    </source>
</evidence>
<proteinExistence type="predicted"/>
<dbReference type="EMBL" id="CAEQ01001278">
    <property type="protein sequence ID" value="CCD13776.1"/>
    <property type="molecule type" value="Genomic_DNA"/>
</dbReference>
<sequence>MADDKRELSATAGNTPASNWRKMRRVQLFLYRYFRDTCQTTLKCAPNRKNIFGKIEVVNSITATNARGSQTRQDRFVPCGREFLPLKKKNAGRGPENCGGEPKRREDFARTRGALSARAGGAVVQELRQQQEPVTVLAVCIRYAKLIKQEWGNGEVNF</sequence>
<gene>
    <name evidence="1" type="ORF">TCIL3000_0_44770</name>
</gene>
<reference evidence="1 2" key="2">
    <citation type="journal article" date="2012" name="Proc. Natl. Acad. Sci. U.S.A.">
        <title>Antigenic diversity is generated by distinct evolutionary mechanisms in African trypanosome species.</title>
        <authorList>
            <person name="Jackson A.P."/>
            <person name="Berry A."/>
            <person name="Aslett M."/>
            <person name="Allison H.C."/>
            <person name="Burton P."/>
            <person name="Vavrova-Anderson J."/>
            <person name="Brown R."/>
            <person name="Browne H."/>
            <person name="Corton N."/>
            <person name="Hauser H."/>
            <person name="Gamble J."/>
            <person name="Gilderthorp R."/>
            <person name="Marcello L."/>
            <person name="McQuillan J."/>
            <person name="Otto T.D."/>
            <person name="Quail M.A."/>
            <person name="Sanders M.J."/>
            <person name="van Tonder A."/>
            <person name="Ginger M.L."/>
            <person name="Field M.C."/>
            <person name="Barry J.D."/>
            <person name="Hertz-Fowler C."/>
            <person name="Berriman M."/>
        </authorList>
    </citation>
    <scope>NUCLEOTIDE SEQUENCE [LARGE SCALE GENOMIC DNA]</scope>
    <source>
        <strain evidence="1 2">IL3000</strain>
    </source>
</reference>
<name>F9W985_TRYCI</name>
<comment type="caution">
    <text evidence="1">The sequence shown here is derived from an EMBL/GenBank/DDBJ whole genome shotgun (WGS) entry which is preliminary data.</text>
</comment>
<protein>
    <submittedName>
        <fullName evidence="1">WGS project CAEQ00000000 data, annotated contig 1832</fullName>
    </submittedName>
</protein>
<dbReference type="AlphaFoldDB" id="F9W985"/>